<dbReference type="PROSITE" id="PS51186">
    <property type="entry name" value="GNAT"/>
    <property type="match status" value="1"/>
</dbReference>
<gene>
    <name evidence="3" type="ORF">ERW53_19170</name>
    <name evidence="2" type="ORF">ERW57_17745</name>
</gene>
<evidence type="ECO:0000313" key="5">
    <source>
        <dbReference type="Proteomes" id="UP000294166"/>
    </source>
</evidence>
<keyword evidence="2" id="KW-0808">Transferase</keyword>
<dbReference type="Pfam" id="PF00583">
    <property type="entry name" value="Acetyltransf_1"/>
    <property type="match status" value="1"/>
</dbReference>
<dbReference type="EMBL" id="SEZK01000050">
    <property type="protein sequence ID" value="RYU48234.1"/>
    <property type="molecule type" value="Genomic_DNA"/>
</dbReference>
<proteinExistence type="predicted"/>
<reference evidence="4 5" key="1">
    <citation type="submission" date="2019-02" db="EMBL/GenBank/DDBJ databases">
        <title>Genome sequences of Aliivibrio finisterrensis strains from farmed Atlantic salmon.</title>
        <authorList>
            <person name="Bowman J.P."/>
        </authorList>
    </citation>
    <scope>NUCLEOTIDE SEQUENCE [LARGE SCALE GENOMIC DNA]</scope>
    <source>
        <strain evidence="3 5">A21</strain>
        <strain evidence="2 4">A46</strain>
    </source>
</reference>
<dbReference type="SUPFAM" id="SSF55729">
    <property type="entry name" value="Acyl-CoA N-acyltransferases (Nat)"/>
    <property type="match status" value="1"/>
</dbReference>
<keyword evidence="5" id="KW-1185">Reference proteome</keyword>
<dbReference type="Gene3D" id="3.40.630.30">
    <property type="match status" value="1"/>
</dbReference>
<dbReference type="Proteomes" id="UP000294063">
    <property type="component" value="Unassembled WGS sequence"/>
</dbReference>
<dbReference type="AlphaFoldDB" id="A0A4Q5KNX3"/>
<dbReference type="InterPro" id="IPR000182">
    <property type="entry name" value="GNAT_dom"/>
</dbReference>
<dbReference type="RefSeq" id="WP_130049288.1">
    <property type="nucleotide sequence ID" value="NZ_SEZK01000050.1"/>
</dbReference>
<evidence type="ECO:0000313" key="4">
    <source>
        <dbReference type="Proteomes" id="UP000294063"/>
    </source>
</evidence>
<evidence type="ECO:0000313" key="2">
    <source>
        <dbReference type="EMBL" id="RYU48234.1"/>
    </source>
</evidence>
<dbReference type="GO" id="GO:0016747">
    <property type="term" value="F:acyltransferase activity, transferring groups other than amino-acyl groups"/>
    <property type="evidence" value="ECO:0007669"/>
    <property type="project" value="InterPro"/>
</dbReference>
<comment type="caution">
    <text evidence="2">The sequence shown here is derived from an EMBL/GenBank/DDBJ whole genome shotgun (WGS) entry which is preliminary data.</text>
</comment>
<evidence type="ECO:0000259" key="1">
    <source>
        <dbReference type="PROSITE" id="PS51186"/>
    </source>
</evidence>
<accession>A0A4Q5KNX3</accession>
<dbReference type="InterPro" id="IPR016181">
    <property type="entry name" value="Acyl_CoA_acyltransferase"/>
</dbReference>
<sequence length="186" mass="21502">METKFKLICDGNAFESIKDSWVKLLSITLKDDAILGFDEEFFSNPDLVNQYTEKIKAEINVGALILLVAIYQDELIVCCNLKLNHQQTTQHICDLQKGLIHPKYRRKGLLEKSLAHIASFCMERKIELLTLDVRANSIGHKIWVKSGFQTYGELDDYCRFNGMSYSGCFMKQKTQHLLDKFYSHIQ</sequence>
<protein>
    <submittedName>
        <fullName evidence="2">GNAT family N-acetyltransferase</fullName>
    </submittedName>
</protein>
<name>A0A4Q5KNX3_9GAMM</name>
<dbReference type="EMBL" id="SEZN01000053">
    <property type="protein sequence ID" value="RYU60251.1"/>
    <property type="molecule type" value="Genomic_DNA"/>
</dbReference>
<dbReference type="Proteomes" id="UP000294166">
    <property type="component" value="Unassembled WGS sequence"/>
</dbReference>
<evidence type="ECO:0000313" key="3">
    <source>
        <dbReference type="EMBL" id="RYU60251.1"/>
    </source>
</evidence>
<organism evidence="2 4">
    <name type="scientific">Aliivibrio finisterrensis</name>
    <dbReference type="NCBI Taxonomy" id="511998"/>
    <lineage>
        <taxon>Bacteria</taxon>
        <taxon>Pseudomonadati</taxon>
        <taxon>Pseudomonadota</taxon>
        <taxon>Gammaproteobacteria</taxon>
        <taxon>Vibrionales</taxon>
        <taxon>Vibrionaceae</taxon>
        <taxon>Aliivibrio</taxon>
    </lineage>
</organism>
<dbReference type="CDD" id="cd04301">
    <property type="entry name" value="NAT_SF"/>
    <property type="match status" value="1"/>
</dbReference>
<feature type="domain" description="N-acetyltransferase" evidence="1">
    <location>
        <begin position="22"/>
        <end position="175"/>
    </location>
</feature>